<gene>
    <name evidence="2" type="ORF">ACFOKF_10495</name>
</gene>
<evidence type="ECO:0000313" key="2">
    <source>
        <dbReference type="EMBL" id="MFC3441609.1"/>
    </source>
</evidence>
<sequence length="126" mass="13927">MSWRSRTLSALAFIGVFSAFHIATGPWEDEDQQDYRALAAISTQVVMRRASTAKPEAIRDCMLAIPPSLLNLHQLQAGDGIIVTNIVQRLLITITPKGSGAQVTVQRPPDRELRRLHRAALLRCLG</sequence>
<name>A0ABV7NGP6_9SPHN</name>
<organism evidence="2 3">
    <name type="scientific">Sphingobium rhizovicinum</name>
    <dbReference type="NCBI Taxonomy" id="432308"/>
    <lineage>
        <taxon>Bacteria</taxon>
        <taxon>Pseudomonadati</taxon>
        <taxon>Pseudomonadota</taxon>
        <taxon>Alphaproteobacteria</taxon>
        <taxon>Sphingomonadales</taxon>
        <taxon>Sphingomonadaceae</taxon>
        <taxon>Sphingobium</taxon>
    </lineage>
</organism>
<reference evidence="3" key="1">
    <citation type="journal article" date="2019" name="Int. J. Syst. Evol. Microbiol.">
        <title>The Global Catalogue of Microorganisms (GCM) 10K type strain sequencing project: providing services to taxonomists for standard genome sequencing and annotation.</title>
        <authorList>
            <consortium name="The Broad Institute Genomics Platform"/>
            <consortium name="The Broad Institute Genome Sequencing Center for Infectious Disease"/>
            <person name="Wu L."/>
            <person name="Ma J."/>
        </authorList>
    </citation>
    <scope>NUCLEOTIDE SEQUENCE [LARGE SCALE GENOMIC DNA]</scope>
    <source>
        <strain evidence="3">CCM 7491</strain>
    </source>
</reference>
<evidence type="ECO:0000256" key="1">
    <source>
        <dbReference type="SAM" id="SignalP"/>
    </source>
</evidence>
<accession>A0ABV7NGP6</accession>
<proteinExistence type="predicted"/>
<dbReference type="Proteomes" id="UP001595681">
    <property type="component" value="Unassembled WGS sequence"/>
</dbReference>
<comment type="caution">
    <text evidence="2">The sequence shown here is derived from an EMBL/GenBank/DDBJ whole genome shotgun (WGS) entry which is preliminary data.</text>
</comment>
<dbReference type="EMBL" id="JBHRVU010000004">
    <property type="protein sequence ID" value="MFC3441609.1"/>
    <property type="molecule type" value="Genomic_DNA"/>
</dbReference>
<keyword evidence="1" id="KW-0732">Signal</keyword>
<evidence type="ECO:0000313" key="3">
    <source>
        <dbReference type="Proteomes" id="UP001595681"/>
    </source>
</evidence>
<dbReference type="RefSeq" id="WP_380795515.1">
    <property type="nucleotide sequence ID" value="NZ_JBHRVU010000004.1"/>
</dbReference>
<feature type="signal peptide" evidence="1">
    <location>
        <begin position="1"/>
        <end position="23"/>
    </location>
</feature>
<protein>
    <submittedName>
        <fullName evidence="2">Uncharacterized protein</fullName>
    </submittedName>
</protein>
<keyword evidence="3" id="KW-1185">Reference proteome</keyword>
<feature type="chain" id="PRO_5047460041" evidence="1">
    <location>
        <begin position="24"/>
        <end position="126"/>
    </location>
</feature>